<dbReference type="EMBL" id="LT629710">
    <property type="protein sequence ID" value="SDP25557.1"/>
    <property type="molecule type" value="Genomic_DNA"/>
</dbReference>
<dbReference type="OrthoDB" id="3237043at2"/>
<dbReference type="AlphaFoldDB" id="A0A1H0R7T4"/>
<dbReference type="InterPro" id="IPR002347">
    <property type="entry name" value="SDR_fam"/>
</dbReference>
<dbReference type="GO" id="GO:0016491">
    <property type="term" value="F:oxidoreductase activity"/>
    <property type="evidence" value="ECO:0007669"/>
    <property type="project" value="UniProtKB-KW"/>
</dbReference>
<dbReference type="Gene3D" id="3.40.50.720">
    <property type="entry name" value="NAD(P)-binding Rossmann-like Domain"/>
    <property type="match status" value="1"/>
</dbReference>
<organism evidence="3 4">
    <name type="scientific">Nakamurella panacisegetis</name>
    <dbReference type="NCBI Taxonomy" id="1090615"/>
    <lineage>
        <taxon>Bacteria</taxon>
        <taxon>Bacillati</taxon>
        <taxon>Actinomycetota</taxon>
        <taxon>Actinomycetes</taxon>
        <taxon>Nakamurellales</taxon>
        <taxon>Nakamurellaceae</taxon>
        <taxon>Nakamurella</taxon>
    </lineage>
</organism>
<dbReference type="SUPFAM" id="SSF51735">
    <property type="entry name" value="NAD(P)-binding Rossmann-fold domains"/>
    <property type="match status" value="1"/>
</dbReference>
<evidence type="ECO:0000256" key="2">
    <source>
        <dbReference type="ARBA" id="ARBA00023002"/>
    </source>
</evidence>
<keyword evidence="2" id="KW-0560">Oxidoreductase</keyword>
<name>A0A1H0R7T4_9ACTN</name>
<dbReference type="RefSeq" id="WP_090478001.1">
    <property type="nucleotide sequence ID" value="NZ_LT629710.1"/>
</dbReference>
<evidence type="ECO:0000313" key="4">
    <source>
        <dbReference type="Proteomes" id="UP000198741"/>
    </source>
</evidence>
<evidence type="ECO:0000313" key="3">
    <source>
        <dbReference type="EMBL" id="SDP25557.1"/>
    </source>
</evidence>
<proteinExistence type="inferred from homology"/>
<gene>
    <name evidence="3" type="ORF">SAMN04515671_3436</name>
</gene>
<protein>
    <submittedName>
        <fullName evidence="3">NADP-dependent 3-hydroxy acid dehydrogenase YdfG</fullName>
    </submittedName>
</protein>
<dbReference type="PANTHER" id="PTHR24320:SF148">
    <property type="entry name" value="NAD(P)-BINDING ROSSMANN-FOLD SUPERFAMILY PROTEIN"/>
    <property type="match status" value="1"/>
</dbReference>
<dbReference type="PANTHER" id="PTHR24320">
    <property type="entry name" value="RETINOL DEHYDROGENASE"/>
    <property type="match status" value="1"/>
</dbReference>
<sequence length="295" mass="31317">MSRWNRSDMHNLSGRTVVVTGASSGLGLRTATELAAAGVRVVLAVRSLAKGREAAESIAGRTDVRELDVADLNSVNRFASEWTGDIDVLVNNAGIMEVPFAVTADGYESQAATNYLGPFALTNLLLPHITDRVVFVGSQLHRMGKIHLDDLAGTARPYKKSDAYRDSKLAITLLGLELQRRLDLAHSPVRAIVAHPGIASTNLSRHAMSGKITHALRFLFNDIPTASLSLLYAATEDVPGNSYVGPRGPGGLKGHPVLGQPAAAGRDGNLAEVLWSATERLLGITFSPLPSGELA</sequence>
<dbReference type="InterPro" id="IPR036291">
    <property type="entry name" value="NAD(P)-bd_dom_sf"/>
</dbReference>
<dbReference type="Pfam" id="PF00106">
    <property type="entry name" value="adh_short"/>
    <property type="match status" value="1"/>
</dbReference>
<evidence type="ECO:0000256" key="1">
    <source>
        <dbReference type="ARBA" id="ARBA00006484"/>
    </source>
</evidence>
<keyword evidence="4" id="KW-1185">Reference proteome</keyword>
<comment type="similarity">
    <text evidence="1">Belongs to the short-chain dehydrogenases/reductases (SDR) family.</text>
</comment>
<dbReference type="STRING" id="1090615.SAMN04515671_3436"/>
<accession>A0A1H0R7T4</accession>
<dbReference type="Proteomes" id="UP000198741">
    <property type="component" value="Chromosome I"/>
</dbReference>
<reference evidence="3 4" key="1">
    <citation type="submission" date="2016-10" db="EMBL/GenBank/DDBJ databases">
        <authorList>
            <person name="de Groot N.N."/>
        </authorList>
    </citation>
    <scope>NUCLEOTIDE SEQUENCE [LARGE SCALE GENOMIC DNA]</scope>
    <source>
        <strain evidence="4">P4-7,KCTC 19426,CECT 7604</strain>
    </source>
</reference>
<dbReference type="PRINTS" id="PR00081">
    <property type="entry name" value="GDHRDH"/>
</dbReference>